<sequence length="99" mass="10543">MGGRQLWGRGYRRPCGPPGAPPHRGGASTGAEAEPERRSAFWDTGTGTVPPTGPAGPEPVHWDGDRGLFVMAKISGSFLYGLACGEKHDEDYDMSPDED</sequence>
<evidence type="ECO:0000313" key="3">
    <source>
        <dbReference type="Proteomes" id="UP000314294"/>
    </source>
</evidence>
<organism evidence="2 3">
    <name type="scientific">Liparis tanakae</name>
    <name type="common">Tanaka's snailfish</name>
    <dbReference type="NCBI Taxonomy" id="230148"/>
    <lineage>
        <taxon>Eukaryota</taxon>
        <taxon>Metazoa</taxon>
        <taxon>Chordata</taxon>
        <taxon>Craniata</taxon>
        <taxon>Vertebrata</taxon>
        <taxon>Euteleostomi</taxon>
        <taxon>Actinopterygii</taxon>
        <taxon>Neopterygii</taxon>
        <taxon>Teleostei</taxon>
        <taxon>Neoteleostei</taxon>
        <taxon>Acanthomorphata</taxon>
        <taxon>Eupercaria</taxon>
        <taxon>Perciformes</taxon>
        <taxon>Cottioidei</taxon>
        <taxon>Cottales</taxon>
        <taxon>Liparidae</taxon>
        <taxon>Liparis</taxon>
    </lineage>
</organism>
<gene>
    <name evidence="2" type="ORF">EYF80_053343</name>
</gene>
<evidence type="ECO:0000256" key="1">
    <source>
        <dbReference type="SAM" id="MobiDB-lite"/>
    </source>
</evidence>
<protein>
    <submittedName>
        <fullName evidence="2">Uncharacterized protein</fullName>
    </submittedName>
</protein>
<dbReference type="AlphaFoldDB" id="A0A4Z2F5X5"/>
<comment type="caution">
    <text evidence="2">The sequence shown here is derived from an EMBL/GenBank/DDBJ whole genome shotgun (WGS) entry which is preliminary data.</text>
</comment>
<feature type="region of interest" description="Disordered" evidence="1">
    <location>
        <begin position="1"/>
        <end position="61"/>
    </location>
</feature>
<dbReference type="Proteomes" id="UP000314294">
    <property type="component" value="Unassembled WGS sequence"/>
</dbReference>
<proteinExistence type="predicted"/>
<evidence type="ECO:0000313" key="2">
    <source>
        <dbReference type="EMBL" id="TNN36488.1"/>
    </source>
</evidence>
<reference evidence="2 3" key="1">
    <citation type="submission" date="2019-03" db="EMBL/GenBank/DDBJ databases">
        <title>First draft genome of Liparis tanakae, snailfish: a comprehensive survey of snailfish specific genes.</title>
        <authorList>
            <person name="Kim W."/>
            <person name="Song I."/>
            <person name="Jeong J.-H."/>
            <person name="Kim D."/>
            <person name="Kim S."/>
            <person name="Ryu S."/>
            <person name="Song J.Y."/>
            <person name="Lee S.K."/>
        </authorList>
    </citation>
    <scope>NUCLEOTIDE SEQUENCE [LARGE SCALE GENOMIC DNA]</scope>
    <source>
        <tissue evidence="2">Muscle</tissue>
    </source>
</reference>
<dbReference type="EMBL" id="SRLO01001612">
    <property type="protein sequence ID" value="TNN36488.1"/>
    <property type="molecule type" value="Genomic_DNA"/>
</dbReference>
<name>A0A4Z2F5X5_9TELE</name>
<keyword evidence="3" id="KW-1185">Reference proteome</keyword>
<accession>A0A4Z2F5X5</accession>